<dbReference type="InterPro" id="IPR011009">
    <property type="entry name" value="Kinase-like_dom_sf"/>
</dbReference>
<comment type="similarity">
    <text evidence="2">Belongs to the protein kinase superfamily. Ser/Thr protein kinase family.</text>
</comment>
<dbReference type="PROSITE" id="PS50011">
    <property type="entry name" value="PROTEIN_KINASE_DOM"/>
    <property type="match status" value="1"/>
</dbReference>
<comment type="catalytic activity">
    <reaction evidence="16">
        <text>L-seryl-[protein] + ATP = O-phospho-L-seryl-[protein] + ADP + H(+)</text>
        <dbReference type="Rhea" id="RHEA:17989"/>
        <dbReference type="Rhea" id="RHEA-COMP:9863"/>
        <dbReference type="Rhea" id="RHEA-COMP:11604"/>
        <dbReference type="ChEBI" id="CHEBI:15378"/>
        <dbReference type="ChEBI" id="CHEBI:29999"/>
        <dbReference type="ChEBI" id="CHEBI:30616"/>
        <dbReference type="ChEBI" id="CHEBI:83421"/>
        <dbReference type="ChEBI" id="CHEBI:456216"/>
        <dbReference type="EC" id="2.7.11.1"/>
    </reaction>
</comment>
<keyword evidence="13" id="KW-0472">Membrane</keyword>
<evidence type="ECO:0000259" key="18">
    <source>
        <dbReference type="PROSITE" id="PS50011"/>
    </source>
</evidence>
<proteinExistence type="inferred from homology"/>
<dbReference type="PANTHER" id="PTHR48007">
    <property type="entry name" value="LEUCINE-RICH REPEAT RECEPTOR-LIKE PROTEIN KINASE PXC1"/>
    <property type="match status" value="1"/>
</dbReference>
<dbReference type="GO" id="GO:0004674">
    <property type="term" value="F:protein serine/threonine kinase activity"/>
    <property type="evidence" value="ECO:0007669"/>
    <property type="project" value="UniProtKB-EC"/>
</dbReference>
<evidence type="ECO:0000256" key="7">
    <source>
        <dbReference type="ARBA" id="ARBA00022729"/>
    </source>
</evidence>
<keyword evidence="10 19" id="KW-0418">Kinase</keyword>
<dbReference type="InterPro" id="IPR000719">
    <property type="entry name" value="Prot_kinase_dom"/>
</dbReference>
<keyword evidence="5" id="KW-0808">Transferase</keyword>
<evidence type="ECO:0000313" key="19">
    <source>
        <dbReference type="EMBL" id="WOL06502.1"/>
    </source>
</evidence>
<feature type="compositionally biased region" description="Low complexity" evidence="17">
    <location>
        <begin position="39"/>
        <end position="48"/>
    </location>
</feature>
<feature type="compositionally biased region" description="Polar residues" evidence="17">
    <location>
        <begin position="13"/>
        <end position="22"/>
    </location>
</feature>
<keyword evidence="8" id="KW-0677">Repeat</keyword>
<feature type="region of interest" description="Disordered" evidence="17">
    <location>
        <begin position="8"/>
        <end position="53"/>
    </location>
</feature>
<evidence type="ECO:0000256" key="4">
    <source>
        <dbReference type="ARBA" id="ARBA00022553"/>
    </source>
</evidence>
<keyword evidence="14 19" id="KW-0675">Receptor</keyword>
<dbReference type="EC" id="2.7.11.1" evidence="3"/>
<evidence type="ECO:0000256" key="17">
    <source>
        <dbReference type="SAM" id="MobiDB-lite"/>
    </source>
</evidence>
<evidence type="ECO:0000256" key="11">
    <source>
        <dbReference type="ARBA" id="ARBA00022840"/>
    </source>
</evidence>
<evidence type="ECO:0000256" key="5">
    <source>
        <dbReference type="ARBA" id="ARBA00022679"/>
    </source>
</evidence>
<feature type="compositionally biased region" description="Basic and acidic residues" evidence="17">
    <location>
        <begin position="24"/>
        <end position="34"/>
    </location>
</feature>
<protein>
    <recommendedName>
        <fullName evidence="3">non-specific serine/threonine protein kinase</fullName>
        <ecNumber evidence="3">2.7.11.1</ecNumber>
    </recommendedName>
</protein>
<organism evidence="19 20">
    <name type="scientific">Canna indica</name>
    <name type="common">Indian-shot</name>
    <dbReference type="NCBI Taxonomy" id="4628"/>
    <lineage>
        <taxon>Eukaryota</taxon>
        <taxon>Viridiplantae</taxon>
        <taxon>Streptophyta</taxon>
        <taxon>Embryophyta</taxon>
        <taxon>Tracheophyta</taxon>
        <taxon>Spermatophyta</taxon>
        <taxon>Magnoliopsida</taxon>
        <taxon>Liliopsida</taxon>
        <taxon>Zingiberales</taxon>
        <taxon>Cannaceae</taxon>
        <taxon>Canna</taxon>
    </lineage>
</organism>
<accession>A0AAQ3KDR1</accession>
<reference evidence="19 20" key="1">
    <citation type="submission" date="2023-10" db="EMBL/GenBank/DDBJ databases">
        <title>Chromosome-scale genome assembly provides insights into flower coloration mechanisms of Canna indica.</title>
        <authorList>
            <person name="Li C."/>
        </authorList>
    </citation>
    <scope>NUCLEOTIDE SEQUENCE [LARGE SCALE GENOMIC DNA]</scope>
    <source>
        <tissue evidence="19">Flower</tissue>
    </source>
</reference>
<keyword evidence="9" id="KW-0547">Nucleotide-binding</keyword>
<keyword evidence="20" id="KW-1185">Reference proteome</keyword>
<keyword evidence="4" id="KW-0597">Phosphoprotein</keyword>
<keyword evidence="11" id="KW-0067">ATP-binding</keyword>
<evidence type="ECO:0000256" key="13">
    <source>
        <dbReference type="ARBA" id="ARBA00023136"/>
    </source>
</evidence>
<keyword evidence="12" id="KW-1133">Transmembrane helix</keyword>
<evidence type="ECO:0000256" key="16">
    <source>
        <dbReference type="ARBA" id="ARBA00048679"/>
    </source>
</evidence>
<evidence type="ECO:0000256" key="8">
    <source>
        <dbReference type="ARBA" id="ARBA00022737"/>
    </source>
</evidence>
<dbReference type="Proteomes" id="UP001327560">
    <property type="component" value="Chromosome 5"/>
</dbReference>
<sequence length="378" mass="42015">MVLVAWDRRRAGQNDQVASPQSAADEKSAARLEEGVGGSDASSTTGSSRKAAKDPDYGRLIFVRENRERFELHDLLKSQAEVLGAGNFGCSYKASLPNGSSMVVKRFRHMNKMGKEDFVEHMRRMGRLSHPNLLPLVSYYYRKDEKLLVTDYVPKRSLANALHGSNDSGISSMDWLTRLKIVKGIARGLNYLYEELQMLTVPHGHLKSSNVLLSGTFEPLLTDYALVPLMNQAHAAQFMAAYKSPECKQSGKTSKKSDIWSLGILILEILTAKMSSTELEQDKGGVELVSWVSSVAQEDWENKVLDSKMNATEKGKEEMIKLLQVGLACCAEDVEKRCESEEALDRIEELREGEGDQDSGIDVTTTTMENDLANVDIQ</sequence>
<dbReference type="SUPFAM" id="SSF56112">
    <property type="entry name" value="Protein kinase-like (PK-like)"/>
    <property type="match status" value="1"/>
</dbReference>
<evidence type="ECO:0000256" key="2">
    <source>
        <dbReference type="ARBA" id="ARBA00008684"/>
    </source>
</evidence>
<dbReference type="InterPro" id="IPR046959">
    <property type="entry name" value="PRK1-6/SRF4-like"/>
</dbReference>
<gene>
    <name evidence="19" type="ORF">Cni_G15236</name>
</gene>
<evidence type="ECO:0000256" key="6">
    <source>
        <dbReference type="ARBA" id="ARBA00022692"/>
    </source>
</evidence>
<evidence type="ECO:0000256" key="9">
    <source>
        <dbReference type="ARBA" id="ARBA00022741"/>
    </source>
</evidence>
<dbReference type="AlphaFoldDB" id="A0AAQ3KDR1"/>
<evidence type="ECO:0000256" key="12">
    <source>
        <dbReference type="ARBA" id="ARBA00022989"/>
    </source>
</evidence>
<dbReference type="GO" id="GO:0005524">
    <property type="term" value="F:ATP binding"/>
    <property type="evidence" value="ECO:0007669"/>
    <property type="project" value="UniProtKB-KW"/>
</dbReference>
<evidence type="ECO:0000256" key="1">
    <source>
        <dbReference type="ARBA" id="ARBA00004167"/>
    </source>
</evidence>
<dbReference type="FunFam" id="1.10.510.10:FF:000480">
    <property type="entry name" value="Pollen receptor-like kinase 1"/>
    <property type="match status" value="1"/>
</dbReference>
<dbReference type="GO" id="GO:0016020">
    <property type="term" value="C:membrane"/>
    <property type="evidence" value="ECO:0007669"/>
    <property type="project" value="UniProtKB-SubCell"/>
</dbReference>
<evidence type="ECO:0000256" key="3">
    <source>
        <dbReference type="ARBA" id="ARBA00012513"/>
    </source>
</evidence>
<keyword evidence="6" id="KW-0812">Transmembrane</keyword>
<evidence type="ECO:0000256" key="14">
    <source>
        <dbReference type="ARBA" id="ARBA00023170"/>
    </source>
</evidence>
<evidence type="ECO:0000313" key="20">
    <source>
        <dbReference type="Proteomes" id="UP001327560"/>
    </source>
</evidence>
<keyword evidence="7" id="KW-0732">Signal</keyword>
<evidence type="ECO:0000256" key="10">
    <source>
        <dbReference type="ARBA" id="ARBA00022777"/>
    </source>
</evidence>
<comment type="catalytic activity">
    <reaction evidence="15">
        <text>L-threonyl-[protein] + ATP = O-phospho-L-threonyl-[protein] + ADP + H(+)</text>
        <dbReference type="Rhea" id="RHEA:46608"/>
        <dbReference type="Rhea" id="RHEA-COMP:11060"/>
        <dbReference type="Rhea" id="RHEA-COMP:11605"/>
        <dbReference type="ChEBI" id="CHEBI:15378"/>
        <dbReference type="ChEBI" id="CHEBI:30013"/>
        <dbReference type="ChEBI" id="CHEBI:30616"/>
        <dbReference type="ChEBI" id="CHEBI:61977"/>
        <dbReference type="ChEBI" id="CHEBI:456216"/>
        <dbReference type="EC" id="2.7.11.1"/>
    </reaction>
</comment>
<evidence type="ECO:0000256" key="15">
    <source>
        <dbReference type="ARBA" id="ARBA00047899"/>
    </source>
</evidence>
<dbReference type="Gene3D" id="3.30.200.20">
    <property type="entry name" value="Phosphorylase Kinase, domain 1"/>
    <property type="match status" value="1"/>
</dbReference>
<dbReference type="Pfam" id="PF00069">
    <property type="entry name" value="Pkinase"/>
    <property type="match status" value="1"/>
</dbReference>
<dbReference type="Gene3D" id="1.10.510.10">
    <property type="entry name" value="Transferase(Phosphotransferase) domain 1"/>
    <property type="match status" value="1"/>
</dbReference>
<dbReference type="FunFam" id="3.30.200.20:FF:000307">
    <property type="entry name" value="pollen receptor-like kinase 1"/>
    <property type="match status" value="1"/>
</dbReference>
<comment type="subcellular location">
    <subcellularLocation>
        <location evidence="1">Membrane</location>
        <topology evidence="1">Single-pass membrane protein</topology>
    </subcellularLocation>
</comment>
<feature type="domain" description="Protein kinase" evidence="18">
    <location>
        <begin position="77"/>
        <end position="350"/>
    </location>
</feature>
<dbReference type="EMBL" id="CP136894">
    <property type="protein sequence ID" value="WOL06502.1"/>
    <property type="molecule type" value="Genomic_DNA"/>
</dbReference>
<name>A0AAQ3KDR1_9LILI</name>
<dbReference type="PANTHER" id="PTHR48007:SF49">
    <property type="entry name" value="OS08G0521200 PROTEIN"/>
    <property type="match status" value="1"/>
</dbReference>